<evidence type="ECO:0000313" key="9">
    <source>
        <dbReference type="Proteomes" id="UP001327225"/>
    </source>
</evidence>
<dbReference type="NCBIfam" id="TIGR03168">
    <property type="entry name" value="1-PFK"/>
    <property type="match status" value="1"/>
</dbReference>
<dbReference type="InterPro" id="IPR029056">
    <property type="entry name" value="Ribokinase-like"/>
</dbReference>
<dbReference type="PIRSF" id="PIRSF000535">
    <property type="entry name" value="1PFK/6PFK/LacC"/>
    <property type="match status" value="1"/>
</dbReference>
<dbReference type="CDD" id="cd01164">
    <property type="entry name" value="FruK_PfkB_like"/>
    <property type="match status" value="1"/>
</dbReference>
<evidence type="ECO:0000256" key="5">
    <source>
        <dbReference type="ARBA" id="ARBA00022840"/>
    </source>
</evidence>
<keyword evidence="5" id="KW-0067">ATP-binding</keyword>
<evidence type="ECO:0000259" key="7">
    <source>
        <dbReference type="Pfam" id="PF00294"/>
    </source>
</evidence>
<protein>
    <submittedName>
        <fullName evidence="8">Hexose kinase</fullName>
        <ecNumber evidence="8">2.7.1.-</ecNumber>
    </submittedName>
</protein>
<evidence type="ECO:0000313" key="8">
    <source>
        <dbReference type="EMBL" id="WQQ25212.1"/>
    </source>
</evidence>
<comment type="similarity">
    <text evidence="1">Belongs to the carbohydrate kinase PfkB family.</text>
</comment>
<evidence type="ECO:0000256" key="6">
    <source>
        <dbReference type="PIRNR" id="PIRNR000535"/>
    </source>
</evidence>
<dbReference type="SUPFAM" id="SSF53613">
    <property type="entry name" value="Ribokinase-like"/>
    <property type="match status" value="1"/>
</dbReference>
<feature type="domain" description="Carbohydrate kinase PfkB" evidence="7">
    <location>
        <begin position="10"/>
        <end position="301"/>
    </location>
</feature>
<dbReference type="PANTHER" id="PTHR46566">
    <property type="entry name" value="1-PHOSPHOFRUCTOKINASE-RELATED"/>
    <property type="match status" value="1"/>
</dbReference>
<dbReference type="Gene3D" id="3.40.1190.20">
    <property type="match status" value="1"/>
</dbReference>
<dbReference type="EC" id="2.7.1.-" evidence="8"/>
<evidence type="ECO:0000256" key="1">
    <source>
        <dbReference type="ARBA" id="ARBA00010688"/>
    </source>
</evidence>
<dbReference type="InterPro" id="IPR011611">
    <property type="entry name" value="PfkB_dom"/>
</dbReference>
<dbReference type="Pfam" id="PF00294">
    <property type="entry name" value="PfkB"/>
    <property type="match status" value="1"/>
</dbReference>
<keyword evidence="4 8" id="KW-0418">Kinase</keyword>
<proteinExistence type="inferred from homology"/>
<dbReference type="InterPro" id="IPR017583">
    <property type="entry name" value="Tagatose/fructose_Pkinase"/>
</dbReference>
<evidence type="ECO:0000256" key="4">
    <source>
        <dbReference type="ARBA" id="ARBA00022777"/>
    </source>
</evidence>
<gene>
    <name evidence="8" type="ORF">SHK19_14710</name>
</gene>
<dbReference type="PANTHER" id="PTHR46566:SF5">
    <property type="entry name" value="1-PHOSPHOFRUCTOKINASE"/>
    <property type="match status" value="1"/>
</dbReference>
<keyword evidence="3" id="KW-0547">Nucleotide-binding</keyword>
<organism evidence="8 9">
    <name type="scientific">Nocardioides bizhenqiangii</name>
    <dbReference type="NCBI Taxonomy" id="3095076"/>
    <lineage>
        <taxon>Bacteria</taxon>
        <taxon>Bacillati</taxon>
        <taxon>Actinomycetota</taxon>
        <taxon>Actinomycetes</taxon>
        <taxon>Propionibacteriales</taxon>
        <taxon>Nocardioidaceae</taxon>
        <taxon>Nocardioides</taxon>
    </lineage>
</organism>
<keyword evidence="9" id="KW-1185">Reference proteome</keyword>
<sequence length="329" mass="32805">MILTVTPNPSIDRTVMLPATLRRGAVHRADAVLFQPGGKGVNISRACVAAGVPTIAVLPVAADDSFVAELGQMGVQVRPAPPTGPMRINLTITEPDGTTTKINTAGASVEQHDLARLAEIVLGVAAETRPGWVVLAGSLPPGAPADWYAGVGAALHADGHRFAVDTSDAPLAALLDGNVVPDLIKPNAEELASVTAGDPAAFETDPAAAAAAAATLAGRLAGTVLATLGAAGAVLVDADGAWHATPPPTTVVSTVGAGDASLFGYLLADLRGAAAPERLASAVAYGAAAAGLPGTTPPAPTDVRTADVRVSQLDIPPSPLTEGTPSWQN</sequence>
<dbReference type="Proteomes" id="UP001327225">
    <property type="component" value="Chromosome"/>
</dbReference>
<evidence type="ECO:0000256" key="2">
    <source>
        <dbReference type="ARBA" id="ARBA00022679"/>
    </source>
</evidence>
<dbReference type="EMBL" id="CP141059">
    <property type="protein sequence ID" value="WQQ25212.1"/>
    <property type="molecule type" value="Genomic_DNA"/>
</dbReference>
<dbReference type="RefSeq" id="WP_322936669.1">
    <property type="nucleotide sequence ID" value="NZ_CP141059.1"/>
</dbReference>
<keyword evidence="2 6" id="KW-0808">Transferase</keyword>
<reference evidence="9" key="1">
    <citation type="submission" date="2023-12" db="EMBL/GenBank/DDBJ databases">
        <title>Novel species in genus Nocardioides.</title>
        <authorList>
            <person name="Zhou H."/>
        </authorList>
    </citation>
    <scope>NUCLEOTIDE SEQUENCE [LARGE SCALE GENOMIC DNA]</scope>
    <source>
        <strain evidence="9">HM61</strain>
    </source>
</reference>
<dbReference type="GO" id="GO:0016301">
    <property type="term" value="F:kinase activity"/>
    <property type="evidence" value="ECO:0007669"/>
    <property type="project" value="UniProtKB-KW"/>
</dbReference>
<evidence type="ECO:0000256" key="3">
    <source>
        <dbReference type="ARBA" id="ARBA00022741"/>
    </source>
</evidence>
<accession>A0ABZ0ZLM7</accession>
<name>A0ABZ0ZLM7_9ACTN</name>